<evidence type="ECO:0000256" key="2">
    <source>
        <dbReference type="ARBA" id="ARBA00007935"/>
    </source>
</evidence>
<dbReference type="InterPro" id="IPR037294">
    <property type="entry name" value="ABC_BtuC-like"/>
</dbReference>
<feature type="transmembrane region" description="Helical" evidence="8">
    <location>
        <begin position="298"/>
        <end position="315"/>
    </location>
</feature>
<keyword evidence="7 8" id="KW-0472">Membrane</keyword>
<evidence type="ECO:0000313" key="9">
    <source>
        <dbReference type="EMBL" id="NIJ22566.1"/>
    </source>
</evidence>
<feature type="transmembrane region" description="Helical" evidence="8">
    <location>
        <begin position="107"/>
        <end position="127"/>
    </location>
</feature>
<evidence type="ECO:0000256" key="3">
    <source>
        <dbReference type="ARBA" id="ARBA00022448"/>
    </source>
</evidence>
<dbReference type="Gene3D" id="1.10.3470.10">
    <property type="entry name" value="ABC transporter involved in vitamin B12 uptake, BtuC"/>
    <property type="match status" value="1"/>
</dbReference>
<protein>
    <submittedName>
        <fullName evidence="9">Iron complex transport system permease protein</fullName>
    </submittedName>
</protein>
<comment type="subcellular location">
    <subcellularLocation>
        <location evidence="1">Cell membrane</location>
        <topology evidence="1">Multi-pass membrane protein</topology>
    </subcellularLocation>
</comment>
<organism evidence="9 10">
    <name type="scientific">Sphingomonas japonica</name>
    <dbReference type="NCBI Taxonomy" id="511662"/>
    <lineage>
        <taxon>Bacteria</taxon>
        <taxon>Pseudomonadati</taxon>
        <taxon>Pseudomonadota</taxon>
        <taxon>Alphaproteobacteria</taxon>
        <taxon>Sphingomonadales</taxon>
        <taxon>Sphingomonadaceae</taxon>
        <taxon>Sphingomonas</taxon>
    </lineage>
</organism>
<dbReference type="RefSeq" id="WP_140047794.1">
    <property type="nucleotide sequence ID" value="NZ_BAAAEV010000001.1"/>
</dbReference>
<dbReference type="EMBL" id="JAASQP010000001">
    <property type="protein sequence ID" value="NIJ22566.1"/>
    <property type="molecule type" value="Genomic_DNA"/>
</dbReference>
<evidence type="ECO:0000256" key="7">
    <source>
        <dbReference type="ARBA" id="ARBA00023136"/>
    </source>
</evidence>
<keyword evidence="3" id="KW-0813">Transport</keyword>
<dbReference type="SUPFAM" id="SSF81345">
    <property type="entry name" value="ABC transporter involved in vitamin B12 uptake, BtuC"/>
    <property type="match status" value="1"/>
</dbReference>
<evidence type="ECO:0000256" key="6">
    <source>
        <dbReference type="ARBA" id="ARBA00022989"/>
    </source>
</evidence>
<dbReference type="Pfam" id="PF01032">
    <property type="entry name" value="FecCD"/>
    <property type="match status" value="1"/>
</dbReference>
<evidence type="ECO:0000256" key="5">
    <source>
        <dbReference type="ARBA" id="ARBA00022692"/>
    </source>
</evidence>
<proteinExistence type="inferred from homology"/>
<accession>A0ABX0TYH7</accession>
<evidence type="ECO:0000256" key="8">
    <source>
        <dbReference type="SAM" id="Phobius"/>
    </source>
</evidence>
<keyword evidence="5 8" id="KW-0812">Transmembrane</keyword>
<feature type="transmembrane region" description="Helical" evidence="8">
    <location>
        <begin position="265"/>
        <end position="286"/>
    </location>
</feature>
<feature type="transmembrane region" description="Helical" evidence="8">
    <location>
        <begin position="224"/>
        <end position="253"/>
    </location>
</feature>
<keyword evidence="4" id="KW-1003">Cell membrane</keyword>
<name>A0ABX0TYH7_9SPHN</name>
<dbReference type="CDD" id="cd06550">
    <property type="entry name" value="TM_ABC_iron-siderophores_like"/>
    <property type="match status" value="1"/>
</dbReference>
<feature type="transmembrane region" description="Helical" evidence="8">
    <location>
        <begin position="81"/>
        <end position="101"/>
    </location>
</feature>
<dbReference type="InterPro" id="IPR000522">
    <property type="entry name" value="ABC_transptr_permease_BtuC"/>
</dbReference>
<dbReference type="PANTHER" id="PTHR30472">
    <property type="entry name" value="FERRIC ENTEROBACTIN TRANSPORT SYSTEM PERMEASE PROTEIN"/>
    <property type="match status" value="1"/>
</dbReference>
<feature type="transmembrane region" description="Helical" evidence="8">
    <location>
        <begin position="48"/>
        <end position="69"/>
    </location>
</feature>
<sequence>MTRPRILLALTLAATLAAALSLMAGKTWVPFDAWWSTDPRWWIIFDLRVPRTLLALMIGAVLGLSGAVLQGYLRNPLADPGLVGVSSAAAFGAVTAIFFGIGGSVWMLAGSAMAAAALSVALLAFLVGRSASAVSFILAGTILSALAAALTTLLISIAPNPFATAEIVTWLMGALTDRGYDEIVFAAPFMALGALLLLTTGRTLDALALGEDVARSMGISIPRLQAIIALGLGLGVGASVAVTGVVGFVGLIVPHIVRPLVGQKPSALLVPSMLAGALLLTIADSLVRMTPGAGELKLGVAMALIGAPFFFWLLWRYRRHMA</sequence>
<gene>
    <name evidence="9" type="ORF">FHT01_000108</name>
</gene>
<evidence type="ECO:0000256" key="4">
    <source>
        <dbReference type="ARBA" id="ARBA00022475"/>
    </source>
</evidence>
<keyword evidence="6 8" id="KW-1133">Transmembrane helix</keyword>
<evidence type="ECO:0000313" key="10">
    <source>
        <dbReference type="Proteomes" id="UP000788153"/>
    </source>
</evidence>
<feature type="transmembrane region" description="Helical" evidence="8">
    <location>
        <begin position="134"/>
        <end position="163"/>
    </location>
</feature>
<comment type="similarity">
    <text evidence="2">Belongs to the binding-protein-dependent transport system permease family. FecCD subfamily.</text>
</comment>
<comment type="caution">
    <text evidence="9">The sequence shown here is derived from an EMBL/GenBank/DDBJ whole genome shotgun (WGS) entry which is preliminary data.</text>
</comment>
<evidence type="ECO:0000256" key="1">
    <source>
        <dbReference type="ARBA" id="ARBA00004651"/>
    </source>
</evidence>
<dbReference type="PANTHER" id="PTHR30472:SF29">
    <property type="entry name" value="VITAMIN B12 IMPORT SYSTEM PERMEASE PROTEIN BTUC"/>
    <property type="match status" value="1"/>
</dbReference>
<dbReference type="Proteomes" id="UP000788153">
    <property type="component" value="Unassembled WGS sequence"/>
</dbReference>
<keyword evidence="10" id="KW-1185">Reference proteome</keyword>
<reference evidence="9 10" key="1">
    <citation type="submission" date="2020-03" db="EMBL/GenBank/DDBJ databases">
        <title>Genomic Encyclopedia of Type Strains, Phase IV (KMG-IV): sequencing the most valuable type-strain genomes for metagenomic binning, comparative biology and taxonomic classification.</title>
        <authorList>
            <person name="Goeker M."/>
        </authorList>
    </citation>
    <scope>NUCLEOTIDE SEQUENCE [LARGE SCALE GENOMIC DNA]</scope>
    <source>
        <strain evidence="9 10">DSM 22753</strain>
    </source>
</reference>